<keyword evidence="7" id="KW-1133">Transmembrane helix</keyword>
<evidence type="ECO:0000259" key="9">
    <source>
        <dbReference type="Pfam" id="PF25917"/>
    </source>
</evidence>
<dbReference type="GO" id="GO:0022857">
    <property type="term" value="F:transmembrane transporter activity"/>
    <property type="evidence" value="ECO:0007669"/>
    <property type="project" value="InterPro"/>
</dbReference>
<keyword evidence="7" id="KW-0812">Transmembrane</keyword>
<dbReference type="Proteomes" id="UP000269335">
    <property type="component" value="Unassembled WGS sequence"/>
</dbReference>
<accession>A0A3M3S169</accession>
<feature type="transmembrane region" description="Helical" evidence="7">
    <location>
        <begin position="7"/>
        <end position="25"/>
    </location>
</feature>
<feature type="domain" description="Multidrug resistance protein MdtA-like beta-barrel" evidence="10">
    <location>
        <begin position="212"/>
        <end position="300"/>
    </location>
</feature>
<comment type="similarity">
    <text evidence="2">Belongs to the membrane fusion protein (MFP) (TC 8.A.1) family.</text>
</comment>
<dbReference type="EMBL" id="RBPJ01000049">
    <property type="protein sequence ID" value="RMO02453.1"/>
    <property type="molecule type" value="Genomic_DNA"/>
</dbReference>
<dbReference type="AlphaFoldDB" id="A0A3M3S169"/>
<dbReference type="InterPro" id="IPR058626">
    <property type="entry name" value="MdtA-like_b-barrel"/>
</dbReference>
<evidence type="ECO:0000256" key="1">
    <source>
        <dbReference type="ARBA" id="ARBA00004519"/>
    </source>
</evidence>
<dbReference type="RefSeq" id="WP_007249461.1">
    <property type="nucleotide sequence ID" value="NZ_RBPH01000021.1"/>
</dbReference>
<comment type="caution">
    <text evidence="13">The sequence shown here is derived from an EMBL/GenBank/DDBJ whole genome shotgun (WGS) entry which is preliminary data.</text>
</comment>
<dbReference type="PROSITE" id="PS51257">
    <property type="entry name" value="PROKAR_LIPOPROTEIN"/>
    <property type="match status" value="1"/>
</dbReference>
<evidence type="ECO:0000259" key="11">
    <source>
        <dbReference type="Pfam" id="PF25967"/>
    </source>
</evidence>
<evidence type="ECO:0000256" key="2">
    <source>
        <dbReference type="ARBA" id="ARBA00009477"/>
    </source>
</evidence>
<dbReference type="InterPro" id="IPR058624">
    <property type="entry name" value="MdtA-like_HH"/>
</dbReference>
<feature type="domain" description="Multidrug resistance protein MdtA-like alpha-helical hairpin" evidence="8">
    <location>
        <begin position="106"/>
        <end position="175"/>
    </location>
</feature>
<dbReference type="Gene3D" id="2.40.420.20">
    <property type="match status" value="1"/>
</dbReference>
<dbReference type="Gene3D" id="2.40.50.100">
    <property type="match status" value="1"/>
</dbReference>
<sequence>MSSKIFAKYLMTFTYVIYAAFISLLSGCSEEAPPAAEKPKVSIITVKPRPQSLTTELAGRTRAFMSAEIRPQVSGIVQQRLFVEGAQVKAGQALYQLDSATYKAALAEAEATLAKSRATLKSAQATARRDIALAKIDAISQQDKEDAEATLQTSAAEVKVAEADVQTARINLTYTRITSPINGRIETSTVTPGALVVAQQDTALTTVQQLDPIYVDVTQSTTELLRLKRDLASGALQSNGEGEARVTLKLDDGSTYNHDGRLQFSGVSVNEGTGTVTLRASFANPDRLLLPGMYVLAVLEQAQDQNAILIPQKAVNRAASGQTTVLLVEGGKIEQRVVTVDRAVGNEWWVTSGLKAGEQVVVEGGQKTPVGTEVTVQASETTDSTARTAPATAGKEG</sequence>
<dbReference type="Gene3D" id="1.10.287.470">
    <property type="entry name" value="Helix hairpin bin"/>
    <property type="match status" value="1"/>
</dbReference>
<evidence type="ECO:0000256" key="5">
    <source>
        <dbReference type="SAM" id="Coils"/>
    </source>
</evidence>
<dbReference type="PANTHER" id="PTHR30158">
    <property type="entry name" value="ACRA/E-RELATED COMPONENT OF DRUG EFFLUX TRANSPORTER"/>
    <property type="match status" value="1"/>
</dbReference>
<dbReference type="Gene3D" id="2.40.30.170">
    <property type="match status" value="1"/>
</dbReference>
<keyword evidence="4 5" id="KW-0175">Coiled coil</keyword>
<dbReference type="GO" id="GO:0046677">
    <property type="term" value="P:response to antibiotic"/>
    <property type="evidence" value="ECO:0007669"/>
    <property type="project" value="TreeGrafter"/>
</dbReference>
<evidence type="ECO:0000313" key="13">
    <source>
        <dbReference type="EMBL" id="RMO02453.1"/>
    </source>
</evidence>
<feature type="domain" description="Multidrug resistance protein MdtA-like barrel-sandwich hybrid" evidence="9">
    <location>
        <begin position="67"/>
        <end position="208"/>
    </location>
</feature>
<keyword evidence="7" id="KW-0472">Membrane</keyword>
<feature type="domain" description="Multidrug resistance protein MdtA-like C-terminal permuted SH3" evidence="11">
    <location>
        <begin position="306"/>
        <end position="367"/>
    </location>
</feature>
<evidence type="ECO:0000256" key="4">
    <source>
        <dbReference type="ARBA" id="ARBA00023054"/>
    </source>
</evidence>
<evidence type="ECO:0000256" key="7">
    <source>
        <dbReference type="SAM" id="Phobius"/>
    </source>
</evidence>
<evidence type="ECO:0000259" key="8">
    <source>
        <dbReference type="Pfam" id="PF25876"/>
    </source>
</evidence>
<dbReference type="Pfam" id="PF25944">
    <property type="entry name" value="Beta-barrel_RND"/>
    <property type="match status" value="1"/>
</dbReference>
<evidence type="ECO:0000313" key="15">
    <source>
        <dbReference type="Proteomes" id="UP000270524"/>
    </source>
</evidence>
<dbReference type="EMBL" id="RBPH01000021">
    <property type="protein sequence ID" value="RMN85398.1"/>
    <property type="molecule type" value="Genomic_DNA"/>
</dbReference>
<evidence type="ECO:0000256" key="3">
    <source>
        <dbReference type="ARBA" id="ARBA00022448"/>
    </source>
</evidence>
<gene>
    <name evidence="13" type="ORF">ALQ51_00919</name>
    <name evidence="12" type="ORF">ALQ53_02342</name>
</gene>
<name>A0A3M3S169_PSECA</name>
<dbReference type="FunFam" id="2.40.420.20:FF:000001">
    <property type="entry name" value="Efflux RND transporter periplasmic adaptor subunit"/>
    <property type="match status" value="1"/>
</dbReference>
<evidence type="ECO:0000256" key="6">
    <source>
        <dbReference type="SAM" id="MobiDB-lite"/>
    </source>
</evidence>
<evidence type="ECO:0000313" key="12">
    <source>
        <dbReference type="EMBL" id="RMN85398.1"/>
    </source>
</evidence>
<dbReference type="InterPro" id="IPR058627">
    <property type="entry name" value="MdtA-like_C"/>
</dbReference>
<feature type="coiled-coil region" evidence="5">
    <location>
        <begin position="106"/>
        <end position="164"/>
    </location>
</feature>
<proteinExistence type="inferred from homology"/>
<protein>
    <submittedName>
        <fullName evidence="13">Secretion protein HlyD</fullName>
    </submittedName>
</protein>
<dbReference type="NCBIfam" id="TIGR01730">
    <property type="entry name" value="RND_mfp"/>
    <property type="match status" value="1"/>
</dbReference>
<dbReference type="SUPFAM" id="SSF111369">
    <property type="entry name" value="HlyD-like secretion proteins"/>
    <property type="match status" value="1"/>
</dbReference>
<organism evidence="13 15">
    <name type="scientific">Pseudomonas cannabina</name>
    <dbReference type="NCBI Taxonomy" id="86840"/>
    <lineage>
        <taxon>Bacteria</taxon>
        <taxon>Pseudomonadati</taxon>
        <taxon>Pseudomonadota</taxon>
        <taxon>Gammaproteobacteria</taxon>
        <taxon>Pseudomonadales</taxon>
        <taxon>Pseudomonadaceae</taxon>
        <taxon>Pseudomonas</taxon>
    </lineage>
</organism>
<dbReference type="GO" id="GO:0005886">
    <property type="term" value="C:plasma membrane"/>
    <property type="evidence" value="ECO:0007669"/>
    <property type="project" value="UniProtKB-SubCell"/>
</dbReference>
<keyword evidence="3" id="KW-0813">Transport</keyword>
<dbReference type="InterPro" id="IPR058625">
    <property type="entry name" value="MdtA-like_BSH"/>
</dbReference>
<dbReference type="Pfam" id="PF25917">
    <property type="entry name" value="BSH_RND"/>
    <property type="match status" value="1"/>
</dbReference>
<dbReference type="Pfam" id="PF25967">
    <property type="entry name" value="RND-MFP_C"/>
    <property type="match status" value="1"/>
</dbReference>
<dbReference type="Proteomes" id="UP000270524">
    <property type="component" value="Unassembled WGS sequence"/>
</dbReference>
<dbReference type="PANTHER" id="PTHR30158:SF3">
    <property type="entry name" value="MULTIDRUG EFFLUX PUMP SUBUNIT ACRA-RELATED"/>
    <property type="match status" value="1"/>
</dbReference>
<evidence type="ECO:0000259" key="10">
    <source>
        <dbReference type="Pfam" id="PF25944"/>
    </source>
</evidence>
<reference evidence="14 15" key="1">
    <citation type="submission" date="2018-08" db="EMBL/GenBank/DDBJ databases">
        <title>Recombination of ecologically and evolutionarily significant loci maintains genetic cohesion in the Pseudomonas syringae species complex.</title>
        <authorList>
            <person name="Dillon M."/>
            <person name="Thakur S."/>
            <person name="Almeida R.N.D."/>
            <person name="Weir B.S."/>
            <person name="Guttman D.S."/>
        </authorList>
    </citation>
    <scope>NUCLEOTIDE SEQUENCE [LARGE SCALE GENOMIC DNA]</scope>
    <source>
        <strain evidence="12 14">ICMP 15201</strain>
        <strain evidence="13 15">ICMP 15203</strain>
    </source>
</reference>
<dbReference type="InterPro" id="IPR006143">
    <property type="entry name" value="RND_pump_MFP"/>
</dbReference>
<feature type="compositionally biased region" description="Polar residues" evidence="6">
    <location>
        <begin position="377"/>
        <end position="387"/>
    </location>
</feature>
<dbReference type="Pfam" id="PF25876">
    <property type="entry name" value="HH_MFP_RND"/>
    <property type="match status" value="1"/>
</dbReference>
<comment type="subcellular location">
    <subcellularLocation>
        <location evidence="1">Cell inner membrane</location>
        <topology evidence="1">Lipid-anchor</topology>
    </subcellularLocation>
</comment>
<feature type="region of interest" description="Disordered" evidence="6">
    <location>
        <begin position="377"/>
        <end position="397"/>
    </location>
</feature>
<evidence type="ECO:0000313" key="14">
    <source>
        <dbReference type="Proteomes" id="UP000269335"/>
    </source>
</evidence>